<dbReference type="GO" id="GO:0010506">
    <property type="term" value="P:regulation of autophagy"/>
    <property type="evidence" value="ECO:0007669"/>
    <property type="project" value="InterPro"/>
</dbReference>
<name>A0A250X9J4_9CHLO</name>
<dbReference type="PROSITE" id="PS00108">
    <property type="entry name" value="PROTEIN_KINASE_ST"/>
    <property type="match status" value="1"/>
</dbReference>
<evidence type="ECO:0000256" key="2">
    <source>
        <dbReference type="ARBA" id="ARBA00022741"/>
    </source>
</evidence>
<dbReference type="InterPro" id="IPR000719">
    <property type="entry name" value="Prot_kinase_dom"/>
</dbReference>
<dbReference type="InterPro" id="IPR011009">
    <property type="entry name" value="Kinase-like_dom_sf"/>
</dbReference>
<proteinExistence type="predicted"/>
<dbReference type="Proteomes" id="UP000232323">
    <property type="component" value="Unassembled WGS sequence"/>
</dbReference>
<gene>
    <name evidence="7" type="ORF">CEUSTIGMA_g6881.t1</name>
</gene>
<dbReference type="AlphaFoldDB" id="A0A250X9J4"/>
<feature type="domain" description="Protein kinase" evidence="6">
    <location>
        <begin position="44"/>
        <end position="333"/>
    </location>
</feature>
<organism evidence="7 8">
    <name type="scientific">Chlamydomonas eustigma</name>
    <dbReference type="NCBI Taxonomy" id="1157962"/>
    <lineage>
        <taxon>Eukaryota</taxon>
        <taxon>Viridiplantae</taxon>
        <taxon>Chlorophyta</taxon>
        <taxon>core chlorophytes</taxon>
        <taxon>Chlorophyceae</taxon>
        <taxon>CS clade</taxon>
        <taxon>Chlamydomonadales</taxon>
        <taxon>Chlamydomonadaceae</taxon>
        <taxon>Chlamydomonas</taxon>
    </lineage>
</organism>
<dbReference type="GO" id="GO:0005829">
    <property type="term" value="C:cytosol"/>
    <property type="evidence" value="ECO:0007669"/>
    <property type="project" value="TreeGrafter"/>
</dbReference>
<evidence type="ECO:0000256" key="5">
    <source>
        <dbReference type="SAM" id="MobiDB-lite"/>
    </source>
</evidence>
<sequence>MTSKKGTFANTEVQAHSARCNSLLEKAKELGLFVKIHSEAPLAALLETSVGSGGIGYIFPIPPKPALESESNEQQQAVKITKINNECELLSAASEARVCQRISHPLIAQPRSTYVTQHPDTKRLFLWQHMPLISGKDLEKTLRFNLVRYDDRDEFRGIAFDSFWMEDCIVQIVTLVNKLHSQGVLHKDLKPGNIMVENDTGYMYLIDFGFSTLLNGKRPSTIGGTPLYQPPELMRDAACKPCVAEDWYAVGVLLGTLIIGEGWFPFHQPQQRGSSPSDILYYMMHAKGMIWPEETMNRRLWNPDQWRAVLEGLTQRRLADRWGIRQLLLSPLMSEEILSRVAAARPLLRDDIQELQDMRGRFMEEEFKLKESAAAEQLLMKQKEINAKDSLKQHSRADDDLIKTHDTVIASGEQVLSSNQEEWQTVTRGRKNKVVVRKEAATLKQVIAKKAVPGNLVADASKTEEAVQAVMKAQGEDSVAAVHSGLTKEEEEVAKVDKPICLESAVISAPKLVKPLHEDERKKSVESCKCSSPCSALVDHGSKILMHNSIDECIESEDSSEGNDEEGRQSVVSTQTKQIHTPKHPASMPAEVASFVPHLPQLPLQNNSGWLERACQSALFAMGGAIGATIVVPCMLTMGTGALLWDVGSQMLRGGSSQVACCQKELAVMPSTLVGAAEGMKGRASTLLREGEAYARALPFVHSSEIPPLLCTKGSALAADSAQLMQCGSSMLSKQQATGGRNGACDDSSSTTCESLDHTSLGLVAVGMESVRGLRSDPELQCTVEPACAEIATTTLIRDVWLRPQVWWRMISCSHSWFIEQAMLPLGPAACLCDLVMDMLRCAGSKAAWQVERGELLRSVASFSGCKGPSSIVKGAVSANYKL</sequence>
<dbReference type="Pfam" id="PF00069">
    <property type="entry name" value="Pkinase"/>
    <property type="match status" value="1"/>
</dbReference>
<dbReference type="GO" id="GO:0000407">
    <property type="term" value="C:phagophore assembly site"/>
    <property type="evidence" value="ECO:0007669"/>
    <property type="project" value="TreeGrafter"/>
</dbReference>
<dbReference type="PANTHER" id="PTHR24348">
    <property type="entry name" value="SERINE/THREONINE-PROTEIN KINASE UNC-51-RELATED"/>
    <property type="match status" value="1"/>
</dbReference>
<protein>
    <recommendedName>
        <fullName evidence="6">Protein kinase domain-containing protein</fullName>
    </recommendedName>
</protein>
<feature type="region of interest" description="Disordered" evidence="5">
    <location>
        <begin position="555"/>
        <end position="585"/>
    </location>
</feature>
<dbReference type="InterPro" id="IPR008271">
    <property type="entry name" value="Ser/Thr_kinase_AS"/>
</dbReference>
<dbReference type="GO" id="GO:0016020">
    <property type="term" value="C:membrane"/>
    <property type="evidence" value="ECO:0007669"/>
    <property type="project" value="TreeGrafter"/>
</dbReference>
<dbReference type="GO" id="GO:0000045">
    <property type="term" value="P:autophagosome assembly"/>
    <property type="evidence" value="ECO:0007669"/>
    <property type="project" value="TreeGrafter"/>
</dbReference>
<feature type="compositionally biased region" description="Acidic residues" evidence="5">
    <location>
        <begin position="555"/>
        <end position="564"/>
    </location>
</feature>
<dbReference type="OrthoDB" id="3399at2759"/>
<evidence type="ECO:0000256" key="1">
    <source>
        <dbReference type="ARBA" id="ARBA00022679"/>
    </source>
</evidence>
<dbReference type="EMBL" id="BEGY01000042">
    <property type="protein sequence ID" value="GAX79440.1"/>
    <property type="molecule type" value="Genomic_DNA"/>
</dbReference>
<dbReference type="InterPro" id="IPR045269">
    <property type="entry name" value="Atg1-like"/>
</dbReference>
<accession>A0A250X9J4</accession>
<dbReference type="GO" id="GO:0005776">
    <property type="term" value="C:autophagosome"/>
    <property type="evidence" value="ECO:0007669"/>
    <property type="project" value="TreeGrafter"/>
</dbReference>
<dbReference type="GO" id="GO:0004674">
    <property type="term" value="F:protein serine/threonine kinase activity"/>
    <property type="evidence" value="ECO:0007669"/>
    <property type="project" value="InterPro"/>
</dbReference>
<dbReference type="PANTHER" id="PTHR24348:SF22">
    <property type="entry name" value="NON-SPECIFIC SERINE_THREONINE PROTEIN KINASE"/>
    <property type="match status" value="1"/>
</dbReference>
<evidence type="ECO:0000313" key="7">
    <source>
        <dbReference type="EMBL" id="GAX79440.1"/>
    </source>
</evidence>
<feature type="compositionally biased region" description="Polar residues" evidence="5">
    <location>
        <begin position="570"/>
        <end position="579"/>
    </location>
</feature>
<dbReference type="PROSITE" id="PS50011">
    <property type="entry name" value="PROTEIN_KINASE_DOM"/>
    <property type="match status" value="1"/>
</dbReference>
<dbReference type="Gene3D" id="1.10.510.10">
    <property type="entry name" value="Transferase(Phosphotransferase) domain 1"/>
    <property type="match status" value="1"/>
</dbReference>
<reference evidence="7 8" key="1">
    <citation type="submission" date="2017-08" db="EMBL/GenBank/DDBJ databases">
        <title>Acidophilic green algal genome provides insights into adaptation to an acidic environment.</title>
        <authorList>
            <person name="Hirooka S."/>
            <person name="Hirose Y."/>
            <person name="Kanesaki Y."/>
            <person name="Higuchi S."/>
            <person name="Fujiwara T."/>
            <person name="Onuma R."/>
            <person name="Era A."/>
            <person name="Ohbayashi R."/>
            <person name="Uzuka A."/>
            <person name="Nozaki H."/>
            <person name="Yoshikawa H."/>
            <person name="Miyagishima S.Y."/>
        </authorList>
    </citation>
    <scope>NUCLEOTIDE SEQUENCE [LARGE SCALE GENOMIC DNA]</scope>
    <source>
        <strain evidence="7 8">NIES-2499</strain>
    </source>
</reference>
<keyword evidence="1" id="KW-0808">Transferase</keyword>
<evidence type="ECO:0000313" key="8">
    <source>
        <dbReference type="Proteomes" id="UP000232323"/>
    </source>
</evidence>
<dbReference type="GO" id="GO:0005524">
    <property type="term" value="F:ATP binding"/>
    <property type="evidence" value="ECO:0007669"/>
    <property type="project" value="UniProtKB-KW"/>
</dbReference>
<dbReference type="SMART" id="SM00220">
    <property type="entry name" value="S_TKc"/>
    <property type="match status" value="1"/>
</dbReference>
<keyword evidence="3" id="KW-0418">Kinase</keyword>
<keyword evidence="8" id="KW-1185">Reference proteome</keyword>
<evidence type="ECO:0000259" key="6">
    <source>
        <dbReference type="PROSITE" id="PS50011"/>
    </source>
</evidence>
<dbReference type="STRING" id="1157962.A0A250X9J4"/>
<evidence type="ECO:0000256" key="3">
    <source>
        <dbReference type="ARBA" id="ARBA00022777"/>
    </source>
</evidence>
<evidence type="ECO:0000256" key="4">
    <source>
        <dbReference type="ARBA" id="ARBA00022840"/>
    </source>
</evidence>
<comment type="caution">
    <text evidence="7">The sequence shown here is derived from an EMBL/GenBank/DDBJ whole genome shotgun (WGS) entry which is preliminary data.</text>
</comment>
<keyword evidence="2" id="KW-0547">Nucleotide-binding</keyword>
<keyword evidence="4" id="KW-0067">ATP-binding</keyword>
<dbReference type="SUPFAM" id="SSF56112">
    <property type="entry name" value="Protein kinase-like (PK-like)"/>
    <property type="match status" value="1"/>
</dbReference>